<evidence type="ECO:0000313" key="4">
    <source>
        <dbReference type="EMBL" id="PTQ08541.1"/>
    </source>
</evidence>
<dbReference type="EMBL" id="NWBU01000015">
    <property type="protein sequence ID" value="PTQ08541.1"/>
    <property type="molecule type" value="Genomic_DNA"/>
</dbReference>
<accession>A0A2T5FUY3</accession>
<dbReference type="GO" id="GO:0003677">
    <property type="term" value="F:DNA binding"/>
    <property type="evidence" value="ECO:0007669"/>
    <property type="project" value="UniProtKB-UniRule"/>
</dbReference>
<comment type="caution">
    <text evidence="4">The sequence shown here is derived from an EMBL/GenBank/DDBJ whole genome shotgun (WGS) entry which is preliminary data.</text>
</comment>
<dbReference type="InterPro" id="IPR009057">
    <property type="entry name" value="Homeodomain-like_sf"/>
</dbReference>
<name>A0A2T5FUY3_9SPHN</name>
<dbReference type="RefSeq" id="WP_107969121.1">
    <property type="nucleotide sequence ID" value="NZ_NWBU01000015.1"/>
</dbReference>
<evidence type="ECO:0000256" key="1">
    <source>
        <dbReference type="ARBA" id="ARBA00023125"/>
    </source>
</evidence>
<dbReference type="PANTHER" id="PTHR30328">
    <property type="entry name" value="TRANSCRIPTIONAL REPRESSOR"/>
    <property type="match status" value="1"/>
</dbReference>
<dbReference type="Pfam" id="PF00440">
    <property type="entry name" value="TetR_N"/>
    <property type="match status" value="1"/>
</dbReference>
<dbReference type="InterPro" id="IPR036271">
    <property type="entry name" value="Tet_transcr_reg_TetR-rel_C_sf"/>
</dbReference>
<feature type="domain" description="HTH tetR-type" evidence="3">
    <location>
        <begin position="16"/>
        <end position="76"/>
    </location>
</feature>
<evidence type="ECO:0000313" key="5">
    <source>
        <dbReference type="Proteomes" id="UP000244162"/>
    </source>
</evidence>
<evidence type="ECO:0000259" key="3">
    <source>
        <dbReference type="PROSITE" id="PS50977"/>
    </source>
</evidence>
<dbReference type="InterPro" id="IPR041474">
    <property type="entry name" value="NicS_C"/>
</dbReference>
<dbReference type="PROSITE" id="PS50977">
    <property type="entry name" value="HTH_TETR_2"/>
    <property type="match status" value="1"/>
</dbReference>
<dbReference type="InterPro" id="IPR050109">
    <property type="entry name" value="HTH-type_TetR-like_transc_reg"/>
</dbReference>
<dbReference type="InterPro" id="IPR001647">
    <property type="entry name" value="HTH_TetR"/>
</dbReference>
<dbReference type="OrthoDB" id="2356263at2"/>
<dbReference type="AlphaFoldDB" id="A0A2T5FUY3"/>
<dbReference type="SUPFAM" id="SSF46689">
    <property type="entry name" value="Homeodomain-like"/>
    <property type="match status" value="1"/>
</dbReference>
<keyword evidence="1 2" id="KW-0238">DNA-binding</keyword>
<reference evidence="4 5" key="1">
    <citation type="submission" date="2017-09" db="EMBL/GenBank/DDBJ databases">
        <title>Sphingomonas panjinensis sp.nov., isolated from oil-contaminated soil.</title>
        <authorList>
            <person name="Wang L."/>
            <person name="Chen L."/>
        </authorList>
    </citation>
    <scope>NUCLEOTIDE SEQUENCE [LARGE SCALE GENOMIC DNA]</scope>
    <source>
        <strain evidence="4 5">FW-11</strain>
    </source>
</reference>
<keyword evidence="5" id="KW-1185">Reference proteome</keyword>
<dbReference type="PANTHER" id="PTHR30328:SF54">
    <property type="entry name" value="HTH-TYPE TRANSCRIPTIONAL REPRESSOR SCO4008"/>
    <property type="match status" value="1"/>
</dbReference>
<dbReference type="Gene3D" id="1.10.357.10">
    <property type="entry name" value="Tetracycline Repressor, domain 2"/>
    <property type="match status" value="1"/>
</dbReference>
<protein>
    <submittedName>
        <fullName evidence="4">TetR family transcriptional regulator</fullName>
    </submittedName>
</protein>
<organism evidence="4 5">
    <name type="scientific">Sphingomonas oleivorans</name>
    <dbReference type="NCBI Taxonomy" id="1735121"/>
    <lineage>
        <taxon>Bacteria</taxon>
        <taxon>Pseudomonadati</taxon>
        <taxon>Pseudomonadota</taxon>
        <taxon>Alphaproteobacteria</taxon>
        <taxon>Sphingomonadales</taxon>
        <taxon>Sphingomonadaceae</taxon>
        <taxon>Sphingomonas</taxon>
    </lineage>
</organism>
<evidence type="ECO:0000256" key="2">
    <source>
        <dbReference type="PROSITE-ProRule" id="PRU00335"/>
    </source>
</evidence>
<dbReference type="SUPFAM" id="SSF48498">
    <property type="entry name" value="Tetracyclin repressor-like, C-terminal domain"/>
    <property type="match status" value="1"/>
</dbReference>
<gene>
    <name evidence="4" type="ORF">CLG96_15175</name>
</gene>
<dbReference type="Pfam" id="PF17938">
    <property type="entry name" value="TetR_C_29"/>
    <property type="match status" value="1"/>
</dbReference>
<feature type="DNA-binding region" description="H-T-H motif" evidence="2">
    <location>
        <begin position="39"/>
        <end position="58"/>
    </location>
</feature>
<proteinExistence type="predicted"/>
<dbReference type="Proteomes" id="UP000244162">
    <property type="component" value="Unassembled WGS sequence"/>
</dbReference>
<sequence>MAGSASEKPKQKRDAEQTRRTLMRAALREFATHGYSGARAERIAKTARRNIRMLYHYFGSKEGIYIAVLEDAYASIRAEEAKLAIDYERPLEGLIGLLDFTFAYFAANPYFEALLRTENMMRGKYVRRSRLVPETAFPLRQTISRLIESGQAKGLFREGLDDAQIYITITALSRFHLANAWSLSALLEIDMGSREWLAERLDHCRALLRAYLLAPAPSQADEARADAPQTI</sequence>